<dbReference type="Gene3D" id="2.40.160.50">
    <property type="entry name" value="membrane protein fhac: a member of the omp85/tpsb transporter family"/>
    <property type="match status" value="1"/>
</dbReference>
<keyword evidence="4 9" id="KW-0732">Signal</keyword>
<comment type="subcellular location">
    <subcellularLocation>
        <location evidence="1">Membrane</location>
    </subcellularLocation>
</comment>
<dbReference type="PIRSF" id="PIRSF006076">
    <property type="entry name" value="OM_assembly_OMP85"/>
    <property type="match status" value="1"/>
</dbReference>
<feature type="domain" description="POTRA" evidence="10">
    <location>
        <begin position="106"/>
        <end position="184"/>
    </location>
</feature>
<feature type="chain" id="PRO_5042169551" description="Outer membrane protein assembly factor BamA" evidence="9">
    <location>
        <begin position="28"/>
        <end position="788"/>
    </location>
</feature>
<dbReference type="Gene3D" id="3.10.20.310">
    <property type="entry name" value="membrane protein fhac"/>
    <property type="match status" value="5"/>
</dbReference>
<evidence type="ECO:0000313" key="11">
    <source>
        <dbReference type="EMBL" id="MDQ0288484.1"/>
    </source>
</evidence>
<gene>
    <name evidence="11" type="ORF">J3R75_000591</name>
</gene>
<keyword evidence="5" id="KW-0677">Repeat</keyword>
<keyword evidence="3" id="KW-0812">Transmembrane</keyword>
<dbReference type="RefSeq" id="WP_307259812.1">
    <property type="nucleotide sequence ID" value="NZ_JAUSVL010000001.1"/>
</dbReference>
<evidence type="ECO:0000256" key="6">
    <source>
        <dbReference type="ARBA" id="ARBA00023136"/>
    </source>
</evidence>
<dbReference type="NCBIfam" id="TIGR03303">
    <property type="entry name" value="OM_YaeT"/>
    <property type="match status" value="1"/>
</dbReference>
<dbReference type="InterPro" id="IPR010827">
    <property type="entry name" value="BamA/TamA_POTRA"/>
</dbReference>
<feature type="signal peptide" evidence="9">
    <location>
        <begin position="1"/>
        <end position="27"/>
    </location>
</feature>
<dbReference type="GO" id="GO:0071709">
    <property type="term" value="P:membrane assembly"/>
    <property type="evidence" value="ECO:0007669"/>
    <property type="project" value="InterPro"/>
</dbReference>
<dbReference type="InterPro" id="IPR000184">
    <property type="entry name" value="Bac_surfAg_D15"/>
</dbReference>
<evidence type="ECO:0000256" key="9">
    <source>
        <dbReference type="SAM" id="SignalP"/>
    </source>
</evidence>
<organism evidence="11 12">
    <name type="scientific">Oligosphaera ethanolica</name>
    <dbReference type="NCBI Taxonomy" id="760260"/>
    <lineage>
        <taxon>Bacteria</taxon>
        <taxon>Pseudomonadati</taxon>
        <taxon>Lentisphaerota</taxon>
        <taxon>Oligosphaeria</taxon>
        <taxon>Oligosphaerales</taxon>
        <taxon>Oligosphaeraceae</taxon>
        <taxon>Oligosphaera</taxon>
    </lineage>
</organism>
<comment type="caution">
    <text evidence="11">The sequence shown here is derived from an EMBL/GenBank/DDBJ whole genome shotgun (WGS) entry which is preliminary data.</text>
</comment>
<dbReference type="EMBL" id="JAUSVL010000001">
    <property type="protein sequence ID" value="MDQ0288484.1"/>
    <property type="molecule type" value="Genomic_DNA"/>
</dbReference>
<dbReference type="InterPro" id="IPR034746">
    <property type="entry name" value="POTRA"/>
</dbReference>
<proteinExistence type="predicted"/>
<dbReference type="InterPro" id="IPR039910">
    <property type="entry name" value="D15-like"/>
</dbReference>
<protein>
    <recommendedName>
        <fullName evidence="8">Outer membrane protein assembly factor BamA</fullName>
    </recommendedName>
</protein>
<feature type="domain" description="POTRA" evidence="10">
    <location>
        <begin position="278"/>
        <end position="356"/>
    </location>
</feature>
<keyword evidence="2" id="KW-1134">Transmembrane beta strand</keyword>
<keyword evidence="6" id="KW-0472">Membrane</keyword>
<evidence type="ECO:0000256" key="7">
    <source>
        <dbReference type="ARBA" id="ARBA00023237"/>
    </source>
</evidence>
<evidence type="ECO:0000259" key="10">
    <source>
        <dbReference type="PROSITE" id="PS51779"/>
    </source>
</evidence>
<accession>A0AAE3VDZ1</accession>
<keyword evidence="12" id="KW-1185">Reference proteome</keyword>
<evidence type="ECO:0000256" key="1">
    <source>
        <dbReference type="ARBA" id="ARBA00004370"/>
    </source>
</evidence>
<reference evidence="11" key="1">
    <citation type="submission" date="2023-07" db="EMBL/GenBank/DDBJ databases">
        <title>Genomic Encyclopedia of Type Strains, Phase IV (KMG-IV): sequencing the most valuable type-strain genomes for metagenomic binning, comparative biology and taxonomic classification.</title>
        <authorList>
            <person name="Goeker M."/>
        </authorList>
    </citation>
    <scope>NUCLEOTIDE SEQUENCE</scope>
    <source>
        <strain evidence="11">DSM 24202</strain>
    </source>
</reference>
<dbReference type="PANTHER" id="PTHR12815:SF47">
    <property type="entry name" value="TRANSLOCATION AND ASSEMBLY MODULE SUBUNIT TAMA"/>
    <property type="match status" value="1"/>
</dbReference>
<dbReference type="GO" id="GO:0009279">
    <property type="term" value="C:cell outer membrane"/>
    <property type="evidence" value="ECO:0007669"/>
    <property type="project" value="UniProtKB-UniRule"/>
</dbReference>
<dbReference type="AlphaFoldDB" id="A0AAE3VDZ1"/>
<dbReference type="Proteomes" id="UP001238163">
    <property type="component" value="Unassembled WGS sequence"/>
</dbReference>
<evidence type="ECO:0000256" key="3">
    <source>
        <dbReference type="ARBA" id="ARBA00022692"/>
    </source>
</evidence>
<dbReference type="PROSITE" id="PS51779">
    <property type="entry name" value="POTRA"/>
    <property type="match status" value="3"/>
</dbReference>
<dbReference type="Pfam" id="PF07244">
    <property type="entry name" value="POTRA"/>
    <property type="match status" value="4"/>
</dbReference>
<evidence type="ECO:0000256" key="5">
    <source>
        <dbReference type="ARBA" id="ARBA00022737"/>
    </source>
</evidence>
<name>A0AAE3VDZ1_9BACT</name>
<sequence length="788" mass="89525">MQKARMLFHRMICVGLMLALAETAAIAVPVKSISIKATTAELVQSTLEEMVYQVIKTKVGAEFDPQMLSDDIRALVKVGAFEDVRTQVDPLADGAVNVSYLLKPKPLVRNIVIQGNDIYKTSKLRKLITLEPGRYVDETVLAKDRNAILSKYRDAGYYGTEVASLQSKPESGVGVDVTYVVREEQRSKLEGVEFVGNTVFTAAELQEAMVTKRQWWRYIFRFGNYYNEQQLVLDKDQLKTLYGTKGYMDFAVEAVEQRYDASNKWVVLIFKLQEGKPYTVRNVSIEGAQLFTAEKLLALTKLRSGMIHDANQETADLNIMKAEYERLGYMDLRFYPVHTKDSEKQLVDIAYRVTEGSPSRIRDIAIVGNEITQDRVVRRELAIQPDELGDLGKIRLSKARLDNLGYFERVEIVPVATEMAELKDLRIELSEKPTGHVSLGAGYSTEDSVIGFIEFTESNFDIARLFNWPPKGAGQRLRLRLQGGAEVSNITISHVEPWLFDRRLELGTDLFLRNRFEDEYDQRNVGGGMMLSWPLAFRIPGTEHIESWRMGVGFRIENVDISDVDDLDPNDLVPGDWDYVRNRTIQDEEGDEWANRLILRLSRDTRDAFYFPRDGSLVTLQSEMVTEAFGSYETYGRFSLGGAMYRPLVRDLVLKLSAEYSSTTSDDPAIFDRYFAGGVGSLRGFKRRDVSPIDQYENPMGGNSMLLGSVEILMPVKDFMFFSVFTDIGNVWWDEFDTDISKLNMSVGLGIQFRALPISLYYGVPVSTDYDHLDGKSGRFHFNIGYTY</sequence>
<dbReference type="InterPro" id="IPR023707">
    <property type="entry name" value="OM_assembly_BamA"/>
</dbReference>
<evidence type="ECO:0000256" key="2">
    <source>
        <dbReference type="ARBA" id="ARBA00022452"/>
    </source>
</evidence>
<keyword evidence="7" id="KW-0998">Cell outer membrane</keyword>
<evidence type="ECO:0000313" key="12">
    <source>
        <dbReference type="Proteomes" id="UP001238163"/>
    </source>
</evidence>
<evidence type="ECO:0000256" key="4">
    <source>
        <dbReference type="ARBA" id="ARBA00022729"/>
    </source>
</evidence>
<dbReference type="PANTHER" id="PTHR12815">
    <property type="entry name" value="SORTING AND ASSEMBLY MACHINERY SAMM50 PROTEIN FAMILY MEMBER"/>
    <property type="match status" value="1"/>
</dbReference>
<dbReference type="Pfam" id="PF01103">
    <property type="entry name" value="Omp85"/>
    <property type="match status" value="1"/>
</dbReference>
<evidence type="ECO:0000256" key="8">
    <source>
        <dbReference type="NCBIfam" id="TIGR03303"/>
    </source>
</evidence>
<feature type="domain" description="POTRA" evidence="10">
    <location>
        <begin position="359"/>
        <end position="432"/>
    </location>
</feature>